<feature type="compositionally biased region" description="Polar residues" evidence="1">
    <location>
        <begin position="103"/>
        <end position="134"/>
    </location>
</feature>
<keyword evidence="3" id="KW-1185">Reference proteome</keyword>
<dbReference type="Proteomes" id="UP000006643">
    <property type="component" value="Unassembled WGS sequence"/>
</dbReference>
<gene>
    <name evidence="2" type="ORF">PITG_01676</name>
</gene>
<evidence type="ECO:0000313" key="2">
    <source>
        <dbReference type="EMBL" id="EEY61380.1"/>
    </source>
</evidence>
<dbReference type="HOGENOM" id="CLU_1269073_0_0_1"/>
<feature type="region of interest" description="Disordered" evidence="1">
    <location>
        <begin position="92"/>
        <end position="134"/>
    </location>
</feature>
<dbReference type="KEGG" id="pif:PITG_01676"/>
<dbReference type="AlphaFoldDB" id="D0MTT3"/>
<evidence type="ECO:0000313" key="3">
    <source>
        <dbReference type="Proteomes" id="UP000006643"/>
    </source>
</evidence>
<organism evidence="2 3">
    <name type="scientific">Phytophthora infestans (strain T30-4)</name>
    <name type="common">Potato late blight agent</name>
    <dbReference type="NCBI Taxonomy" id="403677"/>
    <lineage>
        <taxon>Eukaryota</taxon>
        <taxon>Sar</taxon>
        <taxon>Stramenopiles</taxon>
        <taxon>Oomycota</taxon>
        <taxon>Peronosporomycetes</taxon>
        <taxon>Peronosporales</taxon>
        <taxon>Peronosporaceae</taxon>
        <taxon>Phytophthora</taxon>
    </lineage>
</organism>
<dbReference type="OrthoDB" id="103766at2759"/>
<dbReference type="VEuPathDB" id="FungiDB:PITG_01676"/>
<dbReference type="InParanoid" id="D0MTT3"/>
<sequence length="218" mass="23928">MQNMRPSSRQYRRLPPQPTKKCAFINCVNPELSQTDPCSVCDREVHHLCSTDLHDSGHRSVRFCSDACVAAWKTKNPPPEVMPSTKDQLDAFDAAGWSPGAPHQQNSQSSITESGTLELSCSQSSEETTPPGSQVWTHSYGIPLDVHHYRHVGKRDSVWDVAHILATPIGSRTSVSCARRMQPVSLTLQLTHGSEGTDAGAIRLTPRITWSPCTARTG</sequence>
<dbReference type="RefSeq" id="XP_002908297.1">
    <property type="nucleotide sequence ID" value="XM_002908251.1"/>
</dbReference>
<dbReference type="EMBL" id="DS028119">
    <property type="protein sequence ID" value="EEY61380.1"/>
    <property type="molecule type" value="Genomic_DNA"/>
</dbReference>
<reference evidence="3" key="1">
    <citation type="journal article" date="2009" name="Nature">
        <title>Genome sequence and analysis of the Irish potato famine pathogen Phytophthora infestans.</title>
        <authorList>
            <consortium name="The Broad Institute Genome Sequencing Platform"/>
            <person name="Haas B.J."/>
            <person name="Kamoun S."/>
            <person name="Zody M.C."/>
            <person name="Jiang R.H."/>
            <person name="Handsaker R.E."/>
            <person name="Cano L.M."/>
            <person name="Grabherr M."/>
            <person name="Kodira C.D."/>
            <person name="Raffaele S."/>
            <person name="Torto-Alalibo T."/>
            <person name="Bozkurt T.O."/>
            <person name="Ah-Fong A.M."/>
            <person name="Alvarado L."/>
            <person name="Anderson V.L."/>
            <person name="Armstrong M.R."/>
            <person name="Avrova A."/>
            <person name="Baxter L."/>
            <person name="Beynon J."/>
            <person name="Boevink P.C."/>
            <person name="Bollmann S.R."/>
            <person name="Bos J.I."/>
            <person name="Bulone V."/>
            <person name="Cai G."/>
            <person name="Cakir C."/>
            <person name="Carrington J.C."/>
            <person name="Chawner M."/>
            <person name="Conti L."/>
            <person name="Costanzo S."/>
            <person name="Ewan R."/>
            <person name="Fahlgren N."/>
            <person name="Fischbach M.A."/>
            <person name="Fugelstad J."/>
            <person name="Gilroy E.M."/>
            <person name="Gnerre S."/>
            <person name="Green P.J."/>
            <person name="Grenville-Briggs L.J."/>
            <person name="Griffith J."/>
            <person name="Grunwald N.J."/>
            <person name="Horn K."/>
            <person name="Horner N.R."/>
            <person name="Hu C.H."/>
            <person name="Huitema E."/>
            <person name="Jeong D.H."/>
            <person name="Jones A.M."/>
            <person name="Jones J.D."/>
            <person name="Jones R.W."/>
            <person name="Karlsson E.K."/>
            <person name="Kunjeti S.G."/>
            <person name="Lamour K."/>
            <person name="Liu Z."/>
            <person name="Ma L."/>
            <person name="Maclean D."/>
            <person name="Chibucos M.C."/>
            <person name="McDonald H."/>
            <person name="McWalters J."/>
            <person name="Meijer H.J."/>
            <person name="Morgan W."/>
            <person name="Morris P.F."/>
            <person name="Munro C.A."/>
            <person name="O'Neill K."/>
            <person name="Ospina-Giraldo M."/>
            <person name="Pinzon A."/>
            <person name="Pritchard L."/>
            <person name="Ramsahoye B."/>
            <person name="Ren Q."/>
            <person name="Restrepo S."/>
            <person name="Roy S."/>
            <person name="Sadanandom A."/>
            <person name="Savidor A."/>
            <person name="Schornack S."/>
            <person name="Schwartz D.C."/>
            <person name="Schumann U.D."/>
            <person name="Schwessinger B."/>
            <person name="Seyer L."/>
            <person name="Sharpe T."/>
            <person name="Silvar C."/>
            <person name="Song J."/>
            <person name="Studholme D.J."/>
            <person name="Sykes S."/>
            <person name="Thines M."/>
            <person name="van de Vondervoort P.J."/>
            <person name="Phuntumart V."/>
            <person name="Wawra S."/>
            <person name="Weide R."/>
            <person name="Win J."/>
            <person name="Young C."/>
            <person name="Zhou S."/>
            <person name="Fry W."/>
            <person name="Meyers B.C."/>
            <person name="van West P."/>
            <person name="Ristaino J."/>
            <person name="Govers F."/>
            <person name="Birch P.R."/>
            <person name="Whisson S.C."/>
            <person name="Judelson H.S."/>
            <person name="Nusbaum C."/>
        </authorList>
    </citation>
    <scope>NUCLEOTIDE SEQUENCE [LARGE SCALE GENOMIC DNA]</scope>
    <source>
        <strain evidence="3">T30-4</strain>
    </source>
</reference>
<proteinExistence type="predicted"/>
<dbReference type="GeneID" id="9469078"/>
<name>D0MTT3_PHYIT</name>
<evidence type="ECO:0000256" key="1">
    <source>
        <dbReference type="SAM" id="MobiDB-lite"/>
    </source>
</evidence>
<accession>D0MTT3</accession>
<protein>
    <submittedName>
        <fullName evidence="2">Uncharacterized protein</fullName>
    </submittedName>
</protein>